<organism evidence="1 2">
    <name type="scientific">Vaccinium darrowii</name>
    <dbReference type="NCBI Taxonomy" id="229202"/>
    <lineage>
        <taxon>Eukaryota</taxon>
        <taxon>Viridiplantae</taxon>
        <taxon>Streptophyta</taxon>
        <taxon>Embryophyta</taxon>
        <taxon>Tracheophyta</taxon>
        <taxon>Spermatophyta</taxon>
        <taxon>Magnoliopsida</taxon>
        <taxon>eudicotyledons</taxon>
        <taxon>Gunneridae</taxon>
        <taxon>Pentapetalae</taxon>
        <taxon>asterids</taxon>
        <taxon>Ericales</taxon>
        <taxon>Ericaceae</taxon>
        <taxon>Vaccinioideae</taxon>
        <taxon>Vaccinieae</taxon>
        <taxon>Vaccinium</taxon>
    </lineage>
</organism>
<accession>A0ACB7Y1Z8</accession>
<proteinExistence type="predicted"/>
<dbReference type="Proteomes" id="UP000828048">
    <property type="component" value="Chromosome 5"/>
</dbReference>
<comment type="caution">
    <text evidence="1">The sequence shown here is derived from an EMBL/GenBank/DDBJ whole genome shotgun (WGS) entry which is preliminary data.</text>
</comment>
<evidence type="ECO:0000313" key="2">
    <source>
        <dbReference type="Proteomes" id="UP000828048"/>
    </source>
</evidence>
<reference evidence="1 2" key="1">
    <citation type="journal article" date="2021" name="Hortic Res">
        <title>High-quality reference genome and annotation aids understanding of berry development for evergreen blueberry (Vaccinium darrowii).</title>
        <authorList>
            <person name="Yu J."/>
            <person name="Hulse-Kemp A.M."/>
            <person name="Babiker E."/>
            <person name="Staton M."/>
        </authorList>
    </citation>
    <scope>NUCLEOTIDE SEQUENCE [LARGE SCALE GENOMIC DNA]</scope>
    <source>
        <strain evidence="2">cv. NJ 8807/NJ 8810</strain>
        <tissue evidence="1">Young leaf</tissue>
    </source>
</reference>
<gene>
    <name evidence="1" type="ORF">Vadar_027489</name>
</gene>
<protein>
    <submittedName>
        <fullName evidence="1">Uncharacterized protein</fullName>
    </submittedName>
</protein>
<evidence type="ECO:0000313" key="1">
    <source>
        <dbReference type="EMBL" id="KAH7847554.1"/>
    </source>
</evidence>
<keyword evidence="2" id="KW-1185">Reference proteome</keyword>
<dbReference type="EMBL" id="CM037155">
    <property type="protein sequence ID" value="KAH7847554.1"/>
    <property type="molecule type" value="Genomic_DNA"/>
</dbReference>
<sequence>MCSAAALVEFVENGLDLIVVNYTEVRTATGTPVELSGKVEEIGCRLTRYAVGLCPIGRELFVAEVGNKGINPSGAERPDTHHWRRGFKTWSVDFAEVDYSVAGEGNGLLGDDVSVGQRACLQVGLRAGIFIHCFSSGGRFGFGYGYQAQS</sequence>
<name>A0ACB7Y1Z8_9ERIC</name>